<dbReference type="InterPro" id="IPR036928">
    <property type="entry name" value="AS_sf"/>
</dbReference>
<gene>
    <name evidence="2" type="ORF">METZ01_LOCUS488020</name>
</gene>
<dbReference type="Pfam" id="PF01425">
    <property type="entry name" value="Amidase"/>
    <property type="match status" value="1"/>
</dbReference>
<dbReference type="PANTHER" id="PTHR11895">
    <property type="entry name" value="TRANSAMIDASE"/>
    <property type="match status" value="1"/>
</dbReference>
<name>A0A383CS37_9ZZZZ</name>
<dbReference type="SUPFAM" id="SSF75304">
    <property type="entry name" value="Amidase signature (AS) enzymes"/>
    <property type="match status" value="1"/>
</dbReference>
<dbReference type="EMBL" id="UINC01211318">
    <property type="protein sequence ID" value="SVE35166.1"/>
    <property type="molecule type" value="Genomic_DNA"/>
</dbReference>
<reference evidence="2" key="1">
    <citation type="submission" date="2018-05" db="EMBL/GenBank/DDBJ databases">
        <authorList>
            <person name="Lanie J.A."/>
            <person name="Ng W.-L."/>
            <person name="Kazmierczak K.M."/>
            <person name="Andrzejewski T.M."/>
            <person name="Davidsen T.M."/>
            <person name="Wayne K.J."/>
            <person name="Tettelin H."/>
            <person name="Glass J.I."/>
            <person name="Rusch D."/>
            <person name="Podicherti R."/>
            <person name="Tsui H.-C.T."/>
            <person name="Winkler M.E."/>
        </authorList>
    </citation>
    <scope>NUCLEOTIDE SEQUENCE</scope>
</reference>
<feature type="non-terminal residue" evidence="2">
    <location>
        <position position="1"/>
    </location>
</feature>
<dbReference type="Gene3D" id="3.90.1300.10">
    <property type="entry name" value="Amidase signature (AS) domain"/>
    <property type="match status" value="1"/>
</dbReference>
<dbReference type="InterPro" id="IPR000120">
    <property type="entry name" value="Amidase"/>
</dbReference>
<feature type="non-terminal residue" evidence="2">
    <location>
        <position position="239"/>
    </location>
</feature>
<accession>A0A383CS37</accession>
<dbReference type="GO" id="GO:0003824">
    <property type="term" value="F:catalytic activity"/>
    <property type="evidence" value="ECO:0007669"/>
    <property type="project" value="InterPro"/>
</dbReference>
<organism evidence="2">
    <name type="scientific">marine metagenome</name>
    <dbReference type="NCBI Taxonomy" id="408172"/>
    <lineage>
        <taxon>unclassified sequences</taxon>
        <taxon>metagenomes</taxon>
        <taxon>ecological metagenomes</taxon>
    </lineage>
</organism>
<protein>
    <recommendedName>
        <fullName evidence="1">Amidase domain-containing protein</fullName>
    </recommendedName>
</protein>
<dbReference type="PANTHER" id="PTHR11895:SF151">
    <property type="entry name" value="GLUTAMYL-TRNA(GLN) AMIDOTRANSFERASE SUBUNIT A"/>
    <property type="match status" value="1"/>
</dbReference>
<evidence type="ECO:0000259" key="1">
    <source>
        <dbReference type="Pfam" id="PF01425"/>
    </source>
</evidence>
<feature type="domain" description="Amidase" evidence="1">
    <location>
        <begin position="1"/>
        <end position="238"/>
    </location>
</feature>
<evidence type="ECO:0000313" key="2">
    <source>
        <dbReference type="EMBL" id="SVE35166.1"/>
    </source>
</evidence>
<dbReference type="AlphaFoldDB" id="A0A383CS37"/>
<proteinExistence type="predicted"/>
<sequence>GGSIRQPASFCGTIGLKPTYSRVSRFGLIAFASSFDQIGPITNTIEDAAIILEVISGKDNYDSTTSTEKVYQYSKTLYDNKLPKRIAYFSECFDRDGTDKEVKSLILRQIQELIKQGHILEPISFSYLDYLVPTYYVLTTAEASSNLARFGGVHYGFRSKKAKDSNSTFIKTRTEGFGKEVQRRIMSGTFVLSAGYHDEYYKKAQKVRRLIQNKIKEILSYYDFILTPTTPHTAFELGI</sequence>
<dbReference type="InterPro" id="IPR023631">
    <property type="entry name" value="Amidase_dom"/>
</dbReference>